<protein>
    <submittedName>
        <fullName evidence="2">Transposase</fullName>
    </submittedName>
</protein>
<dbReference type="PANTHER" id="PTHR33055:SF3">
    <property type="entry name" value="PUTATIVE TRANSPOSASE FOR IS117-RELATED"/>
    <property type="match status" value="1"/>
</dbReference>
<dbReference type="InterPro" id="IPR047650">
    <property type="entry name" value="Transpos_IS110"/>
</dbReference>
<dbReference type="PANTHER" id="PTHR33055">
    <property type="entry name" value="TRANSPOSASE FOR INSERTION SEQUENCE ELEMENT IS1111A"/>
    <property type="match status" value="1"/>
</dbReference>
<dbReference type="EMBL" id="AUZY01003154">
    <property type="protein sequence ID" value="EQD70398.1"/>
    <property type="molecule type" value="Genomic_DNA"/>
</dbReference>
<accession>T1BP89</accession>
<reference evidence="2" key="1">
    <citation type="submission" date="2013-08" db="EMBL/GenBank/DDBJ databases">
        <authorList>
            <person name="Mendez C."/>
            <person name="Richter M."/>
            <person name="Ferrer M."/>
            <person name="Sanchez J."/>
        </authorList>
    </citation>
    <scope>NUCLEOTIDE SEQUENCE</scope>
</reference>
<dbReference type="AlphaFoldDB" id="T1BP89"/>
<comment type="caution">
    <text evidence="2">The sequence shown here is derived from an EMBL/GenBank/DDBJ whole genome shotgun (WGS) entry which is preliminary data.</text>
</comment>
<proteinExistence type="predicted"/>
<sequence length="121" mass="12962">MNQTAHPDGIDVFIGVDVGKGEHHAVALDRTGKRWFDQALPNDEAQLKALLAELKQHGTPLLIVDQPATIGALPVTVARAEHVAVAYLPGLAMRRIADLHAGEAKTDARDAAIIARRPRAP</sequence>
<dbReference type="InterPro" id="IPR002525">
    <property type="entry name" value="Transp_IS110-like_N"/>
</dbReference>
<dbReference type="GO" id="GO:0006313">
    <property type="term" value="P:DNA transposition"/>
    <property type="evidence" value="ECO:0007669"/>
    <property type="project" value="InterPro"/>
</dbReference>
<dbReference type="Pfam" id="PF01548">
    <property type="entry name" value="DEDD_Tnp_IS110"/>
    <property type="match status" value="1"/>
</dbReference>
<evidence type="ECO:0000313" key="2">
    <source>
        <dbReference type="EMBL" id="EQD70398.1"/>
    </source>
</evidence>
<gene>
    <name evidence="2" type="ORF">B1B_05031</name>
</gene>
<feature type="domain" description="Transposase IS110-like N-terminal" evidence="1">
    <location>
        <begin position="14"/>
        <end position="116"/>
    </location>
</feature>
<organism evidence="2">
    <name type="scientific">mine drainage metagenome</name>
    <dbReference type="NCBI Taxonomy" id="410659"/>
    <lineage>
        <taxon>unclassified sequences</taxon>
        <taxon>metagenomes</taxon>
        <taxon>ecological metagenomes</taxon>
    </lineage>
</organism>
<evidence type="ECO:0000259" key="1">
    <source>
        <dbReference type="Pfam" id="PF01548"/>
    </source>
</evidence>
<dbReference type="GO" id="GO:0004803">
    <property type="term" value="F:transposase activity"/>
    <property type="evidence" value="ECO:0007669"/>
    <property type="project" value="InterPro"/>
</dbReference>
<name>T1BP89_9ZZZZ</name>
<reference evidence="2" key="2">
    <citation type="journal article" date="2014" name="ISME J.">
        <title>Microbial stratification in low pH oxic and suboxic macroscopic growths along an acid mine drainage.</title>
        <authorList>
            <person name="Mendez-Garcia C."/>
            <person name="Mesa V."/>
            <person name="Sprenger R.R."/>
            <person name="Richter M."/>
            <person name="Diez M.S."/>
            <person name="Solano J."/>
            <person name="Bargiela R."/>
            <person name="Golyshina O.V."/>
            <person name="Manteca A."/>
            <person name="Ramos J.L."/>
            <person name="Gallego J.R."/>
            <person name="Llorente I."/>
            <person name="Martins Dos Santos V.A."/>
            <person name="Jensen O.N."/>
            <person name="Pelaez A.I."/>
            <person name="Sanchez J."/>
            <person name="Ferrer M."/>
        </authorList>
    </citation>
    <scope>NUCLEOTIDE SEQUENCE</scope>
</reference>
<dbReference type="GO" id="GO:0003677">
    <property type="term" value="F:DNA binding"/>
    <property type="evidence" value="ECO:0007669"/>
    <property type="project" value="InterPro"/>
</dbReference>